<dbReference type="Proteomes" id="UP001281761">
    <property type="component" value="Unassembled WGS sequence"/>
</dbReference>
<organism evidence="1 2">
    <name type="scientific">Blattamonas nauphoetae</name>
    <dbReference type="NCBI Taxonomy" id="2049346"/>
    <lineage>
        <taxon>Eukaryota</taxon>
        <taxon>Metamonada</taxon>
        <taxon>Preaxostyla</taxon>
        <taxon>Oxymonadida</taxon>
        <taxon>Blattamonas</taxon>
    </lineage>
</organism>
<dbReference type="EMBL" id="JARBJD010000047">
    <property type="protein sequence ID" value="KAK2957340.1"/>
    <property type="molecule type" value="Genomic_DNA"/>
</dbReference>
<proteinExistence type="predicted"/>
<evidence type="ECO:0000313" key="1">
    <source>
        <dbReference type="EMBL" id="KAK2957340.1"/>
    </source>
</evidence>
<protein>
    <submittedName>
        <fullName evidence="1">Uncharacterized protein</fullName>
    </submittedName>
</protein>
<comment type="caution">
    <text evidence="1">The sequence shown here is derived from an EMBL/GenBank/DDBJ whole genome shotgun (WGS) entry which is preliminary data.</text>
</comment>
<evidence type="ECO:0000313" key="2">
    <source>
        <dbReference type="Proteomes" id="UP001281761"/>
    </source>
</evidence>
<name>A0ABQ9Y0T4_9EUKA</name>
<accession>A0ABQ9Y0T4</accession>
<reference evidence="1 2" key="1">
    <citation type="journal article" date="2022" name="bioRxiv">
        <title>Genomics of Preaxostyla Flagellates Illuminates Evolutionary Transitions and the Path Towards Mitochondrial Loss.</title>
        <authorList>
            <person name="Novak L.V.F."/>
            <person name="Treitli S.C."/>
            <person name="Pyrih J."/>
            <person name="Halakuc P."/>
            <person name="Pipaliya S.V."/>
            <person name="Vacek V."/>
            <person name="Brzon O."/>
            <person name="Soukal P."/>
            <person name="Eme L."/>
            <person name="Dacks J.B."/>
            <person name="Karnkowska A."/>
            <person name="Elias M."/>
            <person name="Hampl V."/>
        </authorList>
    </citation>
    <scope>NUCLEOTIDE SEQUENCE [LARGE SCALE GENOMIC DNA]</scope>
    <source>
        <strain evidence="1">NAU3</strain>
        <tissue evidence="1">Gut</tissue>
    </source>
</reference>
<keyword evidence="2" id="KW-1185">Reference proteome</keyword>
<sequence>MEGKLYHAPTPLQTLPPMNFTDPSHFSIIHTTIVHAIDDSNGNSFWSSVLLSNPFTSGVVSITITILSLPNETLCFGLMDSTSPIPKIDEVIGYNVKISTNMVLSTTTLHLQIHLNIATILCMKAIVFVWKLILTQHLAHCSSL</sequence>
<gene>
    <name evidence="1" type="ORF">BLNAU_7718</name>
</gene>